<keyword evidence="15" id="KW-1185">Reference proteome</keyword>
<comment type="subcellular location">
    <subcellularLocation>
        <location evidence="1">Plastid</location>
        <location evidence="1">Chloroplast</location>
    </subcellularLocation>
</comment>
<dbReference type="FunFam" id="3.40.50.300:FF:000025">
    <property type="entry name" value="ATP-dependent Clp protease subunit"/>
    <property type="match status" value="1"/>
</dbReference>
<dbReference type="InterPro" id="IPR001943">
    <property type="entry name" value="UVR_dom"/>
</dbReference>
<dbReference type="PANTHER" id="PTHR11638">
    <property type="entry name" value="ATP-DEPENDENT CLP PROTEASE"/>
    <property type="match status" value="1"/>
</dbReference>
<dbReference type="Gene3D" id="1.10.1780.10">
    <property type="entry name" value="Clp, N-terminal domain"/>
    <property type="match status" value="1"/>
</dbReference>
<evidence type="ECO:0000256" key="7">
    <source>
        <dbReference type="ARBA" id="ARBA00022946"/>
    </source>
</evidence>
<organism evidence="14 15">
    <name type="scientific">Psophocarpus tetragonolobus</name>
    <name type="common">Winged bean</name>
    <name type="synonym">Dolichos tetragonolobus</name>
    <dbReference type="NCBI Taxonomy" id="3891"/>
    <lineage>
        <taxon>Eukaryota</taxon>
        <taxon>Viridiplantae</taxon>
        <taxon>Streptophyta</taxon>
        <taxon>Embryophyta</taxon>
        <taxon>Tracheophyta</taxon>
        <taxon>Spermatophyta</taxon>
        <taxon>Magnoliopsida</taxon>
        <taxon>eudicotyledons</taxon>
        <taxon>Gunneridae</taxon>
        <taxon>Pentapetalae</taxon>
        <taxon>rosids</taxon>
        <taxon>fabids</taxon>
        <taxon>Fabales</taxon>
        <taxon>Fabaceae</taxon>
        <taxon>Papilionoideae</taxon>
        <taxon>50 kb inversion clade</taxon>
        <taxon>NPAAA clade</taxon>
        <taxon>indigoferoid/millettioid clade</taxon>
        <taxon>Phaseoleae</taxon>
        <taxon>Psophocarpus</taxon>
    </lineage>
</organism>
<dbReference type="SUPFAM" id="SSF81923">
    <property type="entry name" value="Double Clp-N motif"/>
    <property type="match status" value="1"/>
</dbReference>
<evidence type="ECO:0000256" key="4">
    <source>
        <dbReference type="ARBA" id="ARBA00022737"/>
    </source>
</evidence>
<dbReference type="PANTHER" id="PTHR11638:SF155">
    <property type="entry name" value="CHAPERONE PROTEIN CLPC1, CHLOROPLASTIC-LIKE"/>
    <property type="match status" value="1"/>
</dbReference>
<keyword evidence="6 10" id="KW-0067">ATP-binding</keyword>
<dbReference type="InterPro" id="IPR018368">
    <property type="entry name" value="ClpA/B_CS1"/>
</dbReference>
<dbReference type="CDD" id="cd19499">
    <property type="entry name" value="RecA-like_ClpB_Hsp104-like"/>
    <property type="match status" value="1"/>
</dbReference>
<dbReference type="InterPro" id="IPR027417">
    <property type="entry name" value="P-loop_NTPase"/>
</dbReference>
<keyword evidence="5 10" id="KW-0547">Nucleotide-binding</keyword>
<keyword evidence="4 9" id="KW-0677">Repeat</keyword>
<dbReference type="GO" id="GO:0032991">
    <property type="term" value="C:protein-containing complex"/>
    <property type="evidence" value="ECO:0007669"/>
    <property type="project" value="UniProtKB-ARBA"/>
</dbReference>
<keyword evidence="11" id="KW-0812">Transmembrane</keyword>
<feature type="transmembrane region" description="Helical" evidence="11">
    <location>
        <begin position="122"/>
        <end position="147"/>
    </location>
</feature>
<dbReference type="EMBL" id="JAYMYS010000001">
    <property type="protein sequence ID" value="KAK7410991.1"/>
    <property type="molecule type" value="Genomic_DNA"/>
</dbReference>
<evidence type="ECO:0000256" key="11">
    <source>
        <dbReference type="SAM" id="Phobius"/>
    </source>
</evidence>
<dbReference type="Gene3D" id="4.10.860.10">
    <property type="entry name" value="UVR domain"/>
    <property type="match status" value="1"/>
</dbReference>
<dbReference type="InterPro" id="IPR050130">
    <property type="entry name" value="ClpA_ClpB"/>
</dbReference>
<dbReference type="PROSITE" id="PS50151">
    <property type="entry name" value="UVR"/>
    <property type="match status" value="1"/>
</dbReference>
<accession>A0AAN9SYL5</accession>
<evidence type="ECO:0000313" key="15">
    <source>
        <dbReference type="Proteomes" id="UP001386955"/>
    </source>
</evidence>
<dbReference type="GO" id="GO:0016887">
    <property type="term" value="F:ATP hydrolysis activity"/>
    <property type="evidence" value="ECO:0007669"/>
    <property type="project" value="InterPro"/>
</dbReference>
<dbReference type="FunFam" id="1.10.8.60:FF:000011">
    <property type="entry name" value="ATP-dependent Clp protease ATP-binding subunit"/>
    <property type="match status" value="1"/>
</dbReference>
<keyword evidence="8 10" id="KW-0143">Chaperone</keyword>
<dbReference type="InterPro" id="IPR036628">
    <property type="entry name" value="Clp_N_dom_sf"/>
</dbReference>
<dbReference type="Pfam" id="PF10431">
    <property type="entry name" value="ClpB_D2-small"/>
    <property type="match status" value="1"/>
</dbReference>
<dbReference type="FunFam" id="3.40.50.300:FF:000010">
    <property type="entry name" value="Chaperone clpB 1, putative"/>
    <property type="match status" value="1"/>
</dbReference>
<evidence type="ECO:0000256" key="10">
    <source>
        <dbReference type="RuleBase" id="RU004432"/>
    </source>
</evidence>
<dbReference type="PROSITE" id="PS00871">
    <property type="entry name" value="CLPAB_2"/>
    <property type="match status" value="1"/>
</dbReference>
<dbReference type="InterPro" id="IPR041546">
    <property type="entry name" value="ClpA/ClpB_AAA_lid"/>
</dbReference>
<dbReference type="SMART" id="SM01086">
    <property type="entry name" value="ClpB_D2-small"/>
    <property type="match status" value="1"/>
</dbReference>
<name>A0AAN9SYL5_PSOTE</name>
<dbReference type="Proteomes" id="UP001386955">
    <property type="component" value="Unassembled WGS sequence"/>
</dbReference>
<dbReference type="AlphaFoldDB" id="A0AAN9SYL5"/>
<reference evidence="14 15" key="1">
    <citation type="submission" date="2024-01" db="EMBL/GenBank/DDBJ databases">
        <title>The genomes of 5 underutilized Papilionoideae crops provide insights into root nodulation and disease resistanc.</title>
        <authorList>
            <person name="Jiang F."/>
        </authorList>
    </citation>
    <scope>NUCLEOTIDE SEQUENCE [LARGE SCALE GENOMIC DNA]</scope>
    <source>
        <strain evidence="14">DUOXIRENSHENG_FW03</strain>
        <tissue evidence="14">Leaves</tissue>
    </source>
</reference>
<dbReference type="GO" id="GO:0034605">
    <property type="term" value="P:cellular response to heat"/>
    <property type="evidence" value="ECO:0007669"/>
    <property type="project" value="TreeGrafter"/>
</dbReference>
<protein>
    <submittedName>
        <fullName evidence="14">Uncharacterized protein</fullName>
    </submittedName>
</protein>
<dbReference type="InterPro" id="IPR004176">
    <property type="entry name" value="Clp_R_N"/>
</dbReference>
<feature type="domain" description="UVR" evidence="12">
    <location>
        <begin position="679"/>
        <end position="714"/>
    </location>
</feature>
<evidence type="ECO:0000313" key="14">
    <source>
        <dbReference type="EMBL" id="KAK7410991.1"/>
    </source>
</evidence>
<evidence type="ECO:0000256" key="5">
    <source>
        <dbReference type="ARBA" id="ARBA00022741"/>
    </source>
</evidence>
<keyword evidence="11" id="KW-0472">Membrane</keyword>
<gene>
    <name evidence="14" type="ORF">VNO78_02287</name>
</gene>
<evidence type="ECO:0000259" key="13">
    <source>
        <dbReference type="PROSITE" id="PS51903"/>
    </source>
</evidence>
<evidence type="ECO:0000256" key="2">
    <source>
        <dbReference type="ARBA" id="ARBA00022528"/>
    </source>
</evidence>
<keyword evidence="11" id="KW-1133">Transmembrane helix</keyword>
<evidence type="ECO:0000256" key="8">
    <source>
        <dbReference type="ARBA" id="ARBA00023186"/>
    </source>
</evidence>
<dbReference type="Pfam" id="PF07724">
    <property type="entry name" value="AAA_2"/>
    <property type="match status" value="1"/>
</dbReference>
<evidence type="ECO:0000256" key="9">
    <source>
        <dbReference type="PROSITE-ProRule" id="PRU01251"/>
    </source>
</evidence>
<feature type="transmembrane region" description="Helical" evidence="11">
    <location>
        <begin position="6"/>
        <end position="24"/>
    </location>
</feature>
<dbReference type="CDD" id="cd00009">
    <property type="entry name" value="AAA"/>
    <property type="match status" value="1"/>
</dbReference>
<dbReference type="Gene3D" id="3.40.50.300">
    <property type="entry name" value="P-loop containing nucleotide triphosphate hydrolases"/>
    <property type="match status" value="2"/>
</dbReference>
<comment type="caution">
    <text evidence="14">The sequence shown here is derived from an EMBL/GenBank/DDBJ whole genome shotgun (WGS) entry which is preliminary data.</text>
</comment>
<keyword evidence="3" id="KW-0934">Plastid</keyword>
<evidence type="ECO:0000256" key="3">
    <source>
        <dbReference type="ARBA" id="ARBA00022640"/>
    </source>
</evidence>
<feature type="domain" description="Clp R" evidence="13">
    <location>
        <begin position="262"/>
        <end position="404"/>
    </location>
</feature>
<dbReference type="InterPro" id="IPR001270">
    <property type="entry name" value="ClpA/B"/>
</dbReference>
<dbReference type="SUPFAM" id="SSF52540">
    <property type="entry name" value="P-loop containing nucleoside triphosphate hydrolases"/>
    <property type="match status" value="2"/>
</dbReference>
<dbReference type="InterPro" id="IPR028299">
    <property type="entry name" value="ClpA/B_CS2"/>
</dbReference>
<dbReference type="Pfam" id="PF00004">
    <property type="entry name" value="AAA"/>
    <property type="match status" value="1"/>
</dbReference>
<dbReference type="InterPro" id="IPR003959">
    <property type="entry name" value="ATPase_AAA_core"/>
</dbReference>
<dbReference type="InterPro" id="IPR019489">
    <property type="entry name" value="Clp_ATPase_C"/>
</dbReference>
<dbReference type="PROSITE" id="PS00870">
    <property type="entry name" value="CLPAB_1"/>
    <property type="match status" value="1"/>
</dbReference>
<dbReference type="SMART" id="SM00382">
    <property type="entry name" value="AAA"/>
    <property type="match status" value="2"/>
</dbReference>
<dbReference type="GO" id="GO:0009570">
    <property type="term" value="C:chloroplast stroma"/>
    <property type="evidence" value="ECO:0007669"/>
    <property type="project" value="UniProtKB-ARBA"/>
</dbReference>
<dbReference type="PRINTS" id="PR00300">
    <property type="entry name" value="CLPPROTEASEA"/>
</dbReference>
<dbReference type="FunFam" id="1.10.8.60:FF:000017">
    <property type="entry name" value="ATP-dependent chaperone ClpB"/>
    <property type="match status" value="1"/>
</dbReference>
<comment type="similarity">
    <text evidence="10">Belongs to the ClpA/ClpB family.</text>
</comment>
<dbReference type="InterPro" id="IPR003593">
    <property type="entry name" value="AAA+_ATPase"/>
</dbReference>
<proteinExistence type="inferred from homology"/>
<dbReference type="Pfam" id="PF17871">
    <property type="entry name" value="AAA_lid_9"/>
    <property type="match status" value="1"/>
</dbReference>
<evidence type="ECO:0000259" key="12">
    <source>
        <dbReference type="PROSITE" id="PS50151"/>
    </source>
</evidence>
<dbReference type="Gene3D" id="1.10.8.60">
    <property type="match status" value="2"/>
</dbReference>
<keyword evidence="2" id="KW-0150">Chloroplast</keyword>
<dbReference type="Pfam" id="PF02861">
    <property type="entry name" value="Clp_N"/>
    <property type="match status" value="1"/>
</dbReference>
<dbReference type="GO" id="GO:0005524">
    <property type="term" value="F:ATP binding"/>
    <property type="evidence" value="ECO:0007669"/>
    <property type="project" value="UniProtKB-KW"/>
</dbReference>
<keyword evidence="7" id="KW-0809">Transit peptide</keyword>
<sequence length="1092" mass="122065">MVVISILIHGSNVLTATAITLWGWREAIKRSIKQIDKHRNGIGKELKKQYWYRLRLCYSDFDISLIYLTSLHSVISCVKAAQERGKIVRASKKPNVELDGVRGYVSRLRTQAGKNRRIRLQYILFPFLFSATLGLSLLSLSSSYFYLSPLFSLRYRYRLFLHCFPGYSGIMARVLAQSINVPGVVAEHRHGQQKGSGKLKRSAKMMSALRTNGLRMSGFSGLRTFNPLDTMLRPGIDFHAKVSIATSSRRARATRCVPKAMFERFTEKAIKVIMLAQEEARRLGHNFVGTEQILLGLIGEGTGIAAKVLKSMGINLKDARVEVEKIIGRGSGFVAVEIPFTPRAKRVLELSLEEARQLGHNYIGSEHLLLGLLREGEGVAARVLENLGADPTNIRTQVIRMVGESADSVTATVGSGSSGNKMPTLEEYGTNLTKLAEEGKLDPVVGRQQQIERVTQILGRRTKNNPCLIGEPGVGKTAIAEGLAQRIANGDVPETIEGKKVITLDMGLLVAGTKYRGEFEERLKKLMEEIKQSDEIILFIDEVHTLIGAGAAEGAIDAANILKPALARGELQCIGATTLDEYRKHIEKDPALERRFQPVKVPEPTVDETIQILKGLRERYEIHHKLRYTDEALVAAAQLSHQYISDRFLPDKAIDLIDEAGSRVRLQHAQLPEEARELDKEVRQIIKEKEEAVRNQDFEKAGELRDREMDLKAQISTLVEKGKEMSKAESEAGDAGPIVTEADIQHIVSSWTGIPVEKVSTDESDRLLKMEETLHKRVIGQDEAVKAISRAIRRARVGLKNPNRPIASFIFSGPTGVGKSELAKALAAYYFGSEEAMIRLDMSEFMERHTVSKLIGSPPGYVGYTEGGQLTEAVRRRPYTVVLFDEIEKAHPDVFNMMLQILEDGRLTDSKGRTVDFKNTLLIMTSNVGSSVIEKGGRRIGFDLDYDEKDSSYNRIKSLVTEELKQYFRPEFLNRLDEMIVFRQLTKLEVKEIADIMLKEVFDRLKVKDIELQVTERFRDRVVEEGYNPSYGARPLRRAIMRLLEDSMAEKMLAREIKEGDSVIVDVDSDGNVIVLNGSSGAPESLPEALPV</sequence>
<evidence type="ECO:0000256" key="1">
    <source>
        <dbReference type="ARBA" id="ARBA00004229"/>
    </source>
</evidence>
<evidence type="ECO:0000256" key="6">
    <source>
        <dbReference type="ARBA" id="ARBA00022840"/>
    </source>
</evidence>
<dbReference type="PROSITE" id="PS51903">
    <property type="entry name" value="CLP_R"/>
    <property type="match status" value="1"/>
</dbReference>
<dbReference type="FunFam" id="1.10.1780.10:FF:000004">
    <property type="entry name" value="ATP-dependent Clp protease ATP-binding subunit ClpC"/>
    <property type="match status" value="1"/>
</dbReference>